<dbReference type="OrthoDB" id="5575722at2759"/>
<feature type="compositionally biased region" description="Low complexity" evidence="2">
    <location>
        <begin position="1221"/>
        <end position="1244"/>
    </location>
</feature>
<feature type="coiled-coil region" evidence="1">
    <location>
        <begin position="466"/>
        <end position="500"/>
    </location>
</feature>
<feature type="compositionally biased region" description="Low complexity" evidence="2">
    <location>
        <begin position="1117"/>
        <end position="1128"/>
    </location>
</feature>
<dbReference type="Pfam" id="PF14661">
    <property type="entry name" value="HAUS6_N"/>
    <property type="match status" value="1"/>
</dbReference>
<accession>A0A9P6SNM6</accession>
<sequence length="1274" mass="142460">MSTFNHPELASPTPHNLSSSENIRAIFFTNLILLGIQEYALQPTGIRPSSLDLPRGPSTSRHHNFQTPLESSRQQHLLQQPNHHQKHIVIAPCGSGSIISKPLELHRHVFAKGNQSTKALEFVLWFLFTRLDKAQARERFKECWPILDRHDAREFRNVAFKWLEELRKEGCFGIGHNLDHTGSQALGLGLFLPTIRRSYLDDSIGERIEQLVLILSTYVLSQAMANEMSHSQTLQRQGSTSDPALSARNIDRELIDLVAKTPESIREEETLLMSIDSNIIQQSKLFIREMEKQRDVRQVWSTTSSEMTGKLQDVTRNLARTETERRAFLARQPQLTERTSSLSLQELRILENCWIDKINNQWLPVLSFVECHVGRREVLQSLLDVDEGKGSSVLDGRSIQLDLPTTLKHLVDSGSIMIHRDSNPDLAAVLKIWKRSLQTLESSGARKDLDSETMAMKYVTSFEVLSKDHNQQLEGIQKLKKRLENRLKEASIRVERLQREQTIKHLPYRRLLSMIPDSDHGGVTGTSQSPDMELEERQDAFVDAEHIASLFAPASGNPRLLDIRNRVYESVHERHDQEPDCNQTLREVFDSKEASTILTFSQPPAATAPRERPIIPHRSLTGAGVLRRPLTIKSVSSSTIRPPASILARLTAKPSGQTIVAATHGTVMDSTRLTTRPVAEDLIMHVNSQDSSVVNESSFEEVMSLLTPTKPKAPASRLDLNLSYHRQVPSSSTQQTTMPLMRKSNFFTSIFDKNDMSTNMEAKSGATRDTLLLDDNAHVARPRSQEVTLATDSTKPSSPALTRSIFRQHFGVSRKRNQSSDFQPESVAPSLFRTEQVHQIIDDEEIIQQSGINKAFNADTDDLPGTPSKRRRVDPAEEQFVRRSPSFEFDIEVSLNDDDTTYRSGVMSSPSSHTPSFSPKKAAFSPKLTIDDLRTLTPKHLRTGGSNDKAAMPLMLLHTPQQRRLFGMESDLDTEPAPPFPALTPPSTSDTELVRRAMTSKASPSRSQFSSSIFSQFRTRMSLETSRNMISLNDDQSGDMAEASPFIVSSDAMNTTKSPVNPLVNRKLPQAPTTSSIVNHLLTRNSAIQDRVCNQETQQTEPAAPTVTESNSRNVETTNGNGTINITSTTPEFQKDREDQRMLAYESPATIPAVDFKASRNPWGRPPSWKPKSPRMVDIEKRRQADRAHRLAASSIKPMALPLESLESFRASIYGRASISVPSSSSISFTSSSSASSRSVCSESGHLANNFGGVASEVHHDDAEFEAKDDDDSQ</sequence>
<evidence type="ECO:0000259" key="3">
    <source>
        <dbReference type="Pfam" id="PF14661"/>
    </source>
</evidence>
<feature type="compositionally biased region" description="Basic and acidic residues" evidence="2">
    <location>
        <begin position="1257"/>
        <end position="1266"/>
    </location>
</feature>
<feature type="region of interest" description="Disordered" evidence="2">
    <location>
        <begin position="856"/>
        <end position="879"/>
    </location>
</feature>
<feature type="region of interest" description="Disordered" evidence="2">
    <location>
        <begin position="1221"/>
        <end position="1274"/>
    </location>
</feature>
<keyword evidence="1" id="KW-0175">Coiled coil</keyword>
<dbReference type="EMBL" id="JAAAHW010003330">
    <property type="protein sequence ID" value="KAF9985028.1"/>
    <property type="molecule type" value="Genomic_DNA"/>
</dbReference>
<feature type="compositionally biased region" description="Low complexity" evidence="2">
    <location>
        <begin position="904"/>
        <end position="919"/>
    </location>
</feature>
<organism evidence="4 5">
    <name type="scientific">Modicella reniformis</name>
    <dbReference type="NCBI Taxonomy" id="1440133"/>
    <lineage>
        <taxon>Eukaryota</taxon>
        <taxon>Fungi</taxon>
        <taxon>Fungi incertae sedis</taxon>
        <taxon>Mucoromycota</taxon>
        <taxon>Mortierellomycotina</taxon>
        <taxon>Mortierellomycetes</taxon>
        <taxon>Mortierellales</taxon>
        <taxon>Mortierellaceae</taxon>
        <taxon>Modicella</taxon>
    </lineage>
</organism>
<feature type="domain" description="HAUS augmin-like complex subunit 6 N-terminal" evidence="3">
    <location>
        <begin position="103"/>
        <end position="170"/>
    </location>
</feature>
<dbReference type="InterPro" id="IPR028163">
    <property type="entry name" value="HAUS_6_N"/>
</dbReference>
<dbReference type="AlphaFoldDB" id="A0A9P6SNM6"/>
<evidence type="ECO:0000313" key="5">
    <source>
        <dbReference type="Proteomes" id="UP000749646"/>
    </source>
</evidence>
<feature type="region of interest" description="Disordered" evidence="2">
    <location>
        <begin position="1094"/>
        <end position="1128"/>
    </location>
</feature>
<proteinExistence type="predicted"/>
<feature type="non-terminal residue" evidence="4">
    <location>
        <position position="1274"/>
    </location>
</feature>
<dbReference type="Proteomes" id="UP000749646">
    <property type="component" value="Unassembled WGS sequence"/>
</dbReference>
<gene>
    <name evidence="4" type="ORF">BGZ65_011924</name>
</gene>
<reference evidence="4" key="1">
    <citation type="journal article" date="2020" name="Fungal Divers.">
        <title>Resolving the Mortierellaceae phylogeny through synthesis of multi-gene phylogenetics and phylogenomics.</title>
        <authorList>
            <person name="Vandepol N."/>
            <person name="Liber J."/>
            <person name="Desiro A."/>
            <person name="Na H."/>
            <person name="Kennedy M."/>
            <person name="Barry K."/>
            <person name="Grigoriev I.V."/>
            <person name="Miller A.N."/>
            <person name="O'Donnell K."/>
            <person name="Stajich J.E."/>
            <person name="Bonito G."/>
        </authorList>
    </citation>
    <scope>NUCLEOTIDE SEQUENCE</scope>
    <source>
        <strain evidence="4">MES-2147</strain>
    </source>
</reference>
<feature type="region of interest" description="Disordered" evidence="2">
    <location>
        <begin position="901"/>
        <end position="922"/>
    </location>
</feature>
<evidence type="ECO:0000313" key="4">
    <source>
        <dbReference type="EMBL" id="KAF9985028.1"/>
    </source>
</evidence>
<protein>
    <recommendedName>
        <fullName evidence="3">HAUS augmin-like complex subunit 6 N-terminal domain-containing protein</fullName>
    </recommendedName>
</protein>
<evidence type="ECO:0000256" key="1">
    <source>
        <dbReference type="SAM" id="Coils"/>
    </source>
</evidence>
<evidence type="ECO:0000256" key="2">
    <source>
        <dbReference type="SAM" id="MobiDB-lite"/>
    </source>
</evidence>
<keyword evidence="5" id="KW-1185">Reference proteome</keyword>
<feature type="region of interest" description="Disordered" evidence="2">
    <location>
        <begin position="48"/>
        <end position="67"/>
    </location>
</feature>
<feature type="compositionally biased region" description="Polar residues" evidence="2">
    <location>
        <begin position="1094"/>
        <end position="1116"/>
    </location>
</feature>
<name>A0A9P6SNM6_9FUNG</name>
<comment type="caution">
    <text evidence="4">The sequence shown here is derived from an EMBL/GenBank/DDBJ whole genome shotgun (WGS) entry which is preliminary data.</text>
</comment>